<dbReference type="RefSeq" id="WP_343787780.1">
    <property type="nucleotide sequence ID" value="NZ_BAAAFH010000011.1"/>
</dbReference>
<reference evidence="1 2" key="1">
    <citation type="journal article" date="2019" name="Int. J. Syst. Evol. Microbiol.">
        <title>The Global Catalogue of Microorganisms (GCM) 10K type strain sequencing project: providing services to taxonomists for standard genome sequencing and annotation.</title>
        <authorList>
            <consortium name="The Broad Institute Genomics Platform"/>
            <consortium name="The Broad Institute Genome Sequencing Center for Infectious Disease"/>
            <person name="Wu L."/>
            <person name="Ma J."/>
        </authorList>
    </citation>
    <scope>NUCLEOTIDE SEQUENCE [LARGE SCALE GENOMIC DNA]</scope>
    <source>
        <strain evidence="1 2">JCM 16083</strain>
    </source>
</reference>
<sequence>MIHPKTIIICVLFLSGCASISSIPEEYIRKIKPFDESEILINESKTCIYEQLIRDKFPYYRVHWYSTNEIWFYDFKEVINSTGAGRFYLMEIFLVNFDNPTKIACSVKYFSCLEKRLNKIKKTDKHDNGIINLIQILRNCNNGG</sequence>
<comment type="caution">
    <text evidence="1">The sequence shown here is derived from an EMBL/GenBank/DDBJ whole genome shotgun (WGS) entry which is preliminary data.</text>
</comment>
<name>A0ABN1MR81_9FLAO</name>
<protein>
    <recommendedName>
        <fullName evidence="3">Lipoprotein</fullName>
    </recommendedName>
</protein>
<organism evidence="1 2">
    <name type="scientific">Wandonia haliotis</name>
    <dbReference type="NCBI Taxonomy" id="574963"/>
    <lineage>
        <taxon>Bacteria</taxon>
        <taxon>Pseudomonadati</taxon>
        <taxon>Bacteroidota</taxon>
        <taxon>Flavobacteriia</taxon>
        <taxon>Flavobacteriales</taxon>
        <taxon>Crocinitomicaceae</taxon>
        <taxon>Wandonia</taxon>
    </lineage>
</organism>
<dbReference type="EMBL" id="BAAAFH010000011">
    <property type="protein sequence ID" value="GAA0875867.1"/>
    <property type="molecule type" value="Genomic_DNA"/>
</dbReference>
<gene>
    <name evidence="1" type="ORF">GCM10009118_22760</name>
</gene>
<evidence type="ECO:0008006" key="3">
    <source>
        <dbReference type="Google" id="ProtNLM"/>
    </source>
</evidence>
<keyword evidence="2" id="KW-1185">Reference proteome</keyword>
<dbReference type="Proteomes" id="UP001501126">
    <property type="component" value="Unassembled WGS sequence"/>
</dbReference>
<accession>A0ABN1MR81</accession>
<evidence type="ECO:0000313" key="2">
    <source>
        <dbReference type="Proteomes" id="UP001501126"/>
    </source>
</evidence>
<evidence type="ECO:0000313" key="1">
    <source>
        <dbReference type="EMBL" id="GAA0875867.1"/>
    </source>
</evidence>
<dbReference type="PROSITE" id="PS51257">
    <property type="entry name" value="PROKAR_LIPOPROTEIN"/>
    <property type="match status" value="1"/>
</dbReference>
<proteinExistence type="predicted"/>